<dbReference type="PANTHER" id="PTHR23506">
    <property type="entry name" value="GH10249P"/>
    <property type="match status" value="1"/>
</dbReference>
<dbReference type="OrthoDB" id="5086884at2759"/>
<keyword evidence="3" id="KW-0813">Transport</keyword>
<dbReference type="InterPro" id="IPR020846">
    <property type="entry name" value="MFS_dom"/>
</dbReference>
<keyword evidence="10" id="KW-1185">Reference proteome</keyword>
<dbReference type="GO" id="GO:0016020">
    <property type="term" value="C:membrane"/>
    <property type="evidence" value="ECO:0007669"/>
    <property type="project" value="UniProtKB-SubCell"/>
</dbReference>
<evidence type="ECO:0000256" key="5">
    <source>
        <dbReference type="ARBA" id="ARBA00022989"/>
    </source>
</evidence>
<evidence type="ECO:0000256" key="4">
    <source>
        <dbReference type="ARBA" id="ARBA00022692"/>
    </source>
</evidence>
<dbReference type="AlphaFoldDB" id="A0A179F8A8"/>
<feature type="transmembrane region" description="Helical" evidence="7">
    <location>
        <begin position="307"/>
        <end position="328"/>
    </location>
</feature>
<feature type="domain" description="Major facilitator superfamily (MFS) profile" evidence="8">
    <location>
        <begin position="18"/>
        <end position="468"/>
    </location>
</feature>
<gene>
    <name evidence="9" type="ORF">VFPPC_14605</name>
</gene>
<feature type="transmembrane region" description="Helical" evidence="7">
    <location>
        <begin position="365"/>
        <end position="388"/>
    </location>
</feature>
<evidence type="ECO:0000256" key="7">
    <source>
        <dbReference type="SAM" id="Phobius"/>
    </source>
</evidence>
<dbReference type="InterPro" id="IPR050930">
    <property type="entry name" value="MFS_Vesicular_Transporter"/>
</dbReference>
<feature type="transmembrane region" description="Helical" evidence="7">
    <location>
        <begin position="55"/>
        <end position="79"/>
    </location>
</feature>
<dbReference type="PANTHER" id="PTHR23506:SF37">
    <property type="entry name" value="MAJOR FACILITATOR SUPERFAMILY (MFS) PROFILE DOMAIN-CONTAINING PROTEIN"/>
    <property type="match status" value="1"/>
</dbReference>
<dbReference type="InterPro" id="IPR036259">
    <property type="entry name" value="MFS_trans_sf"/>
</dbReference>
<dbReference type="RefSeq" id="XP_018139362.1">
    <property type="nucleotide sequence ID" value="XM_018292373.1"/>
</dbReference>
<feature type="transmembrane region" description="Helical" evidence="7">
    <location>
        <begin position="17"/>
        <end position="43"/>
    </location>
</feature>
<dbReference type="STRING" id="1380566.A0A179F8A8"/>
<dbReference type="KEGG" id="pchm:VFPPC_14605"/>
<evidence type="ECO:0000256" key="6">
    <source>
        <dbReference type="ARBA" id="ARBA00023136"/>
    </source>
</evidence>
<feature type="transmembrane region" description="Helical" evidence="7">
    <location>
        <begin position="91"/>
        <end position="109"/>
    </location>
</feature>
<dbReference type="Pfam" id="PF07690">
    <property type="entry name" value="MFS_1"/>
    <property type="match status" value="1"/>
</dbReference>
<dbReference type="GO" id="GO:0022857">
    <property type="term" value="F:transmembrane transporter activity"/>
    <property type="evidence" value="ECO:0007669"/>
    <property type="project" value="InterPro"/>
</dbReference>
<evidence type="ECO:0000256" key="3">
    <source>
        <dbReference type="ARBA" id="ARBA00022448"/>
    </source>
</evidence>
<accession>A0A179F8A8</accession>
<proteinExistence type="inferred from homology"/>
<name>A0A179F8A8_METCM</name>
<feature type="transmembrane region" description="Helical" evidence="7">
    <location>
        <begin position="335"/>
        <end position="353"/>
    </location>
</feature>
<dbReference type="EMBL" id="LSBJ02000007">
    <property type="protein sequence ID" value="OAQ61658.1"/>
    <property type="molecule type" value="Genomic_DNA"/>
</dbReference>
<feature type="transmembrane region" description="Helical" evidence="7">
    <location>
        <begin position="115"/>
        <end position="136"/>
    </location>
</feature>
<comment type="subcellular location">
    <subcellularLocation>
        <location evidence="1">Membrane</location>
        <topology evidence="1">Multi-pass membrane protein</topology>
    </subcellularLocation>
</comment>
<dbReference type="Proteomes" id="UP000078397">
    <property type="component" value="Unassembled WGS sequence"/>
</dbReference>
<dbReference type="GeneID" id="28856367"/>
<dbReference type="InterPro" id="IPR011701">
    <property type="entry name" value="MFS"/>
</dbReference>
<dbReference type="SUPFAM" id="SSF103473">
    <property type="entry name" value="MFS general substrate transporter"/>
    <property type="match status" value="1"/>
</dbReference>
<comment type="similarity">
    <text evidence="2">Belongs to the major facilitator superfamily. Vesicular transporter family.</text>
</comment>
<keyword evidence="5 7" id="KW-1133">Transmembrane helix</keyword>
<feature type="transmembrane region" description="Helical" evidence="7">
    <location>
        <begin position="177"/>
        <end position="197"/>
    </location>
</feature>
<evidence type="ECO:0000313" key="9">
    <source>
        <dbReference type="EMBL" id="OAQ61658.1"/>
    </source>
</evidence>
<evidence type="ECO:0000313" key="10">
    <source>
        <dbReference type="Proteomes" id="UP000078397"/>
    </source>
</evidence>
<feature type="transmembrane region" description="Helical" evidence="7">
    <location>
        <begin position="442"/>
        <end position="464"/>
    </location>
</feature>
<comment type="caution">
    <text evidence="9">The sequence shown here is derived from an EMBL/GenBank/DDBJ whole genome shotgun (WGS) entry which is preliminary data.</text>
</comment>
<dbReference type="Gene3D" id="1.20.1250.20">
    <property type="entry name" value="MFS general substrate transporter like domains"/>
    <property type="match status" value="2"/>
</dbReference>
<feature type="transmembrane region" description="Helical" evidence="7">
    <location>
        <begin position="414"/>
        <end position="436"/>
    </location>
</feature>
<keyword evidence="4 7" id="KW-0812">Transmembrane</keyword>
<feature type="transmembrane region" description="Helical" evidence="7">
    <location>
        <begin position="270"/>
        <end position="287"/>
    </location>
</feature>
<dbReference type="CDD" id="cd17325">
    <property type="entry name" value="MFS_MdtG_SLC18_like"/>
    <property type="match status" value="1"/>
</dbReference>
<organism evidence="9 10">
    <name type="scientific">Pochonia chlamydosporia 170</name>
    <dbReference type="NCBI Taxonomy" id="1380566"/>
    <lineage>
        <taxon>Eukaryota</taxon>
        <taxon>Fungi</taxon>
        <taxon>Dikarya</taxon>
        <taxon>Ascomycota</taxon>
        <taxon>Pezizomycotina</taxon>
        <taxon>Sordariomycetes</taxon>
        <taxon>Hypocreomycetidae</taxon>
        <taxon>Hypocreales</taxon>
        <taxon>Clavicipitaceae</taxon>
        <taxon>Pochonia</taxon>
    </lineage>
</organism>
<dbReference type="InterPro" id="IPR001958">
    <property type="entry name" value="Tet-R_TetA/multi-R_MdtG-like"/>
</dbReference>
<evidence type="ECO:0000259" key="8">
    <source>
        <dbReference type="PROSITE" id="PS50850"/>
    </source>
</evidence>
<keyword evidence="6 7" id="KW-0472">Membrane</keyword>
<reference evidence="9 10" key="1">
    <citation type="journal article" date="2016" name="PLoS Pathog.">
        <title>Biosynthesis of antibiotic leucinostatins in bio-control fungus Purpureocillium lilacinum and their inhibition on phytophthora revealed by genome mining.</title>
        <authorList>
            <person name="Wang G."/>
            <person name="Liu Z."/>
            <person name="Lin R."/>
            <person name="Li E."/>
            <person name="Mao Z."/>
            <person name="Ling J."/>
            <person name="Yang Y."/>
            <person name="Yin W.B."/>
            <person name="Xie B."/>
        </authorList>
    </citation>
    <scope>NUCLEOTIDE SEQUENCE [LARGE SCALE GENOMIC DNA]</scope>
    <source>
        <strain evidence="9">170</strain>
    </source>
</reference>
<evidence type="ECO:0000256" key="2">
    <source>
        <dbReference type="ARBA" id="ARBA00006829"/>
    </source>
</evidence>
<sequence>MTHSLPWGFRWRSNAGFVLATVALGLFTDLFLYGIIVPVLPFLLHDRLGVPDDRIQLHASMMLAVYAGTSVVFSFPAGWVTDRIGSRRRPFLAGLMLLLAATGLLAFGRTVGVLAVARAMQGVSAAIVWTAGLAMVQDVVGPKNIGQAIGMISSVISVGELIAPVLGGVLYGRAGMSAVSAVSIGILAIDLVMRLLVIDPKSISSHDGSGLCHFPPEDSYPTMPGQHSSAAREGDPLIPRPVSEEYKIHTTLSSMEQAIPILYCFRNPRFLTAMLLVSVQSLLVGVFDATVPTETEKLFHFSSLKVGLLFAAIVIPNLALGPVAGLAVDRYGTKVVATAGYAFLVPCFVLLGLPSQEILTGDRNVILFCVILALNGIGLSTIASPGLVEASHVTERYESANPGFFGENGPYAQLYGLSSVFAFAGLAVGPLVSGMLRESVGYSVMAGVFAVVAGITAVVSFVGIGEKRR</sequence>
<feature type="transmembrane region" description="Helical" evidence="7">
    <location>
        <begin position="148"/>
        <end position="171"/>
    </location>
</feature>
<evidence type="ECO:0000256" key="1">
    <source>
        <dbReference type="ARBA" id="ARBA00004141"/>
    </source>
</evidence>
<protein>
    <submittedName>
        <fullName evidence="9">Membrane transporter protein</fullName>
    </submittedName>
</protein>
<dbReference type="PROSITE" id="PS50850">
    <property type="entry name" value="MFS"/>
    <property type="match status" value="1"/>
</dbReference>
<dbReference type="PRINTS" id="PR01035">
    <property type="entry name" value="TCRTETA"/>
</dbReference>